<evidence type="ECO:0000313" key="3">
    <source>
        <dbReference type="Proteomes" id="UP000671849"/>
    </source>
</evidence>
<feature type="transmembrane region" description="Helical" evidence="1">
    <location>
        <begin position="35"/>
        <end position="52"/>
    </location>
</feature>
<sequence length="172" mass="18502">MSTSSPSSDPKINHLDKEIQMESNEKNKHSSKTDPAWIVLLIVALIILLSPSQEAKAQTMDITPDVLTSYGTLRDGQDIPELRANLSEEALRKVAFYHIGPDGTLALTTIPCGAGRGAFLVTPSNDVSIGCYVVQDGVAEVVMHTGQNFLVGSSSIKLTKFGFRIALFGVVE</sequence>
<organism evidence="2 3">
    <name type="scientific">Xanthomonas phage FoX6</name>
    <dbReference type="NCBI Taxonomy" id="2723902"/>
    <lineage>
        <taxon>Viruses</taxon>
        <taxon>Duplodnaviria</taxon>
        <taxon>Heunggongvirae</taxon>
        <taxon>Uroviricota</taxon>
        <taxon>Caudoviricetes</taxon>
        <taxon>Lindbergviridae</taxon>
        <taxon>Carpasinavirus</taxon>
        <taxon>Carpasinavirus FoX6</taxon>
        <taxon>Carpasinavirus XcP1</taxon>
    </lineage>
</organism>
<keyword evidence="1" id="KW-0812">Transmembrane</keyword>
<protein>
    <submittedName>
        <fullName evidence="2">Uncharacterized protein</fullName>
    </submittedName>
</protein>
<dbReference type="EMBL" id="MT161386">
    <property type="protein sequence ID" value="QJB22155.1"/>
    <property type="molecule type" value="Genomic_DNA"/>
</dbReference>
<evidence type="ECO:0000256" key="1">
    <source>
        <dbReference type="SAM" id="Phobius"/>
    </source>
</evidence>
<gene>
    <name evidence="2" type="ORF">XccvBFoX6_gp97c</name>
</gene>
<accession>A0A858NQH4</accession>
<proteinExistence type="predicted"/>
<keyword evidence="3" id="KW-1185">Reference proteome</keyword>
<keyword evidence="1" id="KW-0472">Membrane</keyword>
<dbReference type="Proteomes" id="UP000671849">
    <property type="component" value="Segment"/>
</dbReference>
<keyword evidence="1" id="KW-1133">Transmembrane helix</keyword>
<name>A0A858NQH4_9CAUD</name>
<evidence type="ECO:0000313" key="2">
    <source>
        <dbReference type="EMBL" id="QJB22155.1"/>
    </source>
</evidence>
<reference evidence="2 3" key="1">
    <citation type="submission" date="2020-03" db="EMBL/GenBank/DDBJ databases">
        <title>Development of an integrated pest management strategy to control Xanthomonas campestris pv. campestris by using bacteriophages.</title>
        <authorList>
            <person name="Fortuna K.J."/>
            <person name="Holtappels D."/>
            <person name="Lavigne R."/>
            <person name="Wagemans J."/>
        </authorList>
    </citation>
    <scope>NUCLEOTIDE SEQUENCE [LARGE SCALE GENOMIC DNA]</scope>
</reference>